<keyword evidence="21" id="KW-1185">Reference proteome</keyword>
<feature type="binding site" evidence="13">
    <location>
        <position position="238"/>
    </location>
    <ligand>
        <name>1-deoxy-D-xylulose 5-phosphate</name>
        <dbReference type="ChEBI" id="CHEBI:57792"/>
    </ligand>
</feature>
<dbReference type="SUPFAM" id="SSF55347">
    <property type="entry name" value="Glyceraldehyde-3-phosphate dehydrogenase-like, C-terminal domain"/>
    <property type="match status" value="1"/>
</dbReference>
<organism evidence="19 22">
    <name type="scientific">Aggregatibacter actinomycetemcomitans</name>
    <name type="common">Actinobacillus actinomycetemcomitans</name>
    <name type="synonym">Haemophilus actinomycetemcomitans</name>
    <dbReference type="NCBI Taxonomy" id="714"/>
    <lineage>
        <taxon>Bacteria</taxon>
        <taxon>Pseudomonadati</taxon>
        <taxon>Pseudomonadota</taxon>
        <taxon>Gammaproteobacteria</taxon>
        <taxon>Pasteurellales</taxon>
        <taxon>Pasteurellaceae</taxon>
        <taxon>Aggregatibacter</taxon>
    </lineage>
</organism>
<feature type="binding site" evidence="13">
    <location>
        <position position="179"/>
    </location>
    <ligand>
        <name>Mn(2+)</name>
        <dbReference type="ChEBI" id="CHEBI:29035"/>
    </ligand>
</feature>
<dbReference type="SUPFAM" id="SSF51735">
    <property type="entry name" value="NAD(P)-binding Rossmann-fold domains"/>
    <property type="match status" value="1"/>
</dbReference>
<feature type="binding site" evidence="13">
    <location>
        <position position="181"/>
    </location>
    <ligand>
        <name>Mn(2+)</name>
        <dbReference type="ChEBI" id="CHEBI:29035"/>
    </ligand>
</feature>
<dbReference type="Pfam" id="PF08436">
    <property type="entry name" value="DXP_redisom_C"/>
    <property type="match status" value="1"/>
</dbReference>
<dbReference type="InterPro" id="IPR026877">
    <property type="entry name" value="DXPR_C"/>
</dbReference>
<reference evidence="17 20" key="1">
    <citation type="submission" date="2015-10" db="EMBL/GenBank/DDBJ databases">
        <title>Tn-seq of a polymicrobial infection.</title>
        <authorList>
            <person name="Stacy A."/>
            <person name="Rumbaugh K.P."/>
            <person name="Whiteley M."/>
        </authorList>
    </citation>
    <scope>NUCLEOTIDE SEQUENCE [LARGE SCALE GENOMIC DNA]</scope>
    <source>
        <strain evidence="17 20">624</strain>
    </source>
</reference>
<comment type="function">
    <text evidence="11 13">Catalyzes the NADPH-dependent rearrangement and reduction of 1-deoxy-D-xylulose-5-phosphate (DXP) to 2-C-methyl-D-erythritol 4-phosphate (MEP).</text>
</comment>
<evidence type="ECO:0000256" key="13">
    <source>
        <dbReference type="HAMAP-Rule" id="MF_00183"/>
    </source>
</evidence>
<evidence type="ECO:0000313" key="20">
    <source>
        <dbReference type="Proteomes" id="UP000072236"/>
    </source>
</evidence>
<gene>
    <name evidence="19" type="primary">ispC</name>
    <name evidence="13" type="synonym">dxr</name>
    <name evidence="17" type="ORF">ACT75_04720</name>
    <name evidence="18" type="ORF">CQR80_09200</name>
    <name evidence="19" type="ORF">FXB79_07985</name>
</gene>
<feature type="binding site" evidence="13">
    <location>
        <position position="244"/>
    </location>
    <ligand>
        <name>NADPH</name>
        <dbReference type="ChEBI" id="CHEBI:57783"/>
    </ligand>
</feature>
<comment type="similarity">
    <text evidence="3 13">Belongs to the DXR family.</text>
</comment>
<dbReference type="NCBIfam" id="NF009114">
    <property type="entry name" value="PRK12464.1"/>
    <property type="match status" value="1"/>
</dbReference>
<feature type="binding site" evidence="13">
    <location>
        <position position="39"/>
    </location>
    <ligand>
        <name>NADPH</name>
        <dbReference type="ChEBI" id="CHEBI:57783"/>
    </ligand>
</feature>
<dbReference type="OrthoDB" id="9806546at2"/>
<dbReference type="GO" id="GO:0070402">
    <property type="term" value="F:NADPH binding"/>
    <property type="evidence" value="ECO:0007669"/>
    <property type="project" value="InterPro"/>
</dbReference>
<feature type="binding site" evidence="13">
    <location>
        <position position="40"/>
    </location>
    <ligand>
        <name>NADPH</name>
        <dbReference type="ChEBI" id="CHEBI:57783"/>
    </ligand>
</feature>
<evidence type="ECO:0000313" key="17">
    <source>
        <dbReference type="EMBL" id="AMQ93873.1"/>
    </source>
</evidence>
<evidence type="ECO:0000259" key="14">
    <source>
        <dbReference type="Pfam" id="PF02670"/>
    </source>
</evidence>
<dbReference type="EMBL" id="VSED01000021">
    <property type="protein sequence ID" value="TYA38587.1"/>
    <property type="molecule type" value="Genomic_DNA"/>
</dbReference>
<dbReference type="Proteomes" id="UP000072236">
    <property type="component" value="Chromosome"/>
</dbReference>
<dbReference type="NCBIfam" id="NF003938">
    <property type="entry name" value="PRK05447.1-1"/>
    <property type="match status" value="1"/>
</dbReference>
<dbReference type="KEGG" id="aact:ACT75_04720"/>
<feature type="binding site" evidence="13">
    <location>
        <position position="257"/>
    </location>
    <ligand>
        <name>1-deoxy-D-xylulose 5-phosphate</name>
        <dbReference type="ChEBI" id="CHEBI:57792"/>
    </ligand>
</feature>
<reference evidence="19 22" key="3">
    <citation type="submission" date="2019-08" db="EMBL/GenBank/DDBJ databases">
        <title>Whole genome sequencing of Aggregatibacter actinomycetemcomitans cultured from blood stream infections in Denmark reveals a novel phylogenetic lineage expressing serotype a membrane O polysaccharide.</title>
        <authorList>
            <person name="Nedergaard S."/>
            <person name="Kobel C.M."/>
            <person name="Nielsen M.B."/>
            <person name="Moeller R.T."/>
            <person name="Jensen A.B."/>
            <person name="Noerskov-Lauritsen N."/>
        </authorList>
    </citation>
    <scope>NUCLEOTIDE SEQUENCE [LARGE SCALE GENOMIC DNA]</scope>
    <source>
        <strain evidence="19 22">PN_563</strain>
    </source>
</reference>
<dbReference type="Proteomes" id="UP000226080">
    <property type="component" value="Unassembled WGS sequence"/>
</dbReference>
<dbReference type="EMBL" id="CP012959">
    <property type="protein sequence ID" value="AMQ93873.1"/>
    <property type="molecule type" value="Genomic_DNA"/>
</dbReference>
<evidence type="ECO:0000313" key="18">
    <source>
        <dbReference type="EMBL" id="PHO20003.1"/>
    </source>
</evidence>
<keyword evidence="5 13" id="KW-0479">Metal-binding</keyword>
<evidence type="ECO:0000256" key="3">
    <source>
        <dbReference type="ARBA" id="ARBA00006825"/>
    </source>
</evidence>
<evidence type="ECO:0000256" key="1">
    <source>
        <dbReference type="ARBA" id="ARBA00001941"/>
    </source>
</evidence>
<evidence type="ECO:0000256" key="7">
    <source>
        <dbReference type="ARBA" id="ARBA00023002"/>
    </source>
</evidence>
<dbReference type="Proteomes" id="UP000323012">
    <property type="component" value="Unassembled WGS sequence"/>
</dbReference>
<keyword evidence="6 13" id="KW-0521">NADP</keyword>
<evidence type="ECO:0000313" key="21">
    <source>
        <dbReference type="Proteomes" id="UP000226080"/>
    </source>
</evidence>
<proteinExistence type="inferred from homology"/>
<evidence type="ECO:0000256" key="9">
    <source>
        <dbReference type="ARBA" id="ARBA00023229"/>
    </source>
</evidence>
<evidence type="ECO:0000259" key="15">
    <source>
        <dbReference type="Pfam" id="PF08436"/>
    </source>
</evidence>
<evidence type="ECO:0000256" key="4">
    <source>
        <dbReference type="ARBA" id="ARBA00012366"/>
    </source>
</evidence>
<evidence type="ECO:0000256" key="6">
    <source>
        <dbReference type="ARBA" id="ARBA00022857"/>
    </source>
</evidence>
<feature type="binding site" evidence="13">
    <location>
        <position position="215"/>
    </location>
    <ligand>
        <name>1-deoxy-D-xylulose 5-phosphate</name>
        <dbReference type="ChEBI" id="CHEBI:57792"/>
    </ligand>
</feature>
<feature type="binding site" evidence="13">
    <location>
        <position position="41"/>
    </location>
    <ligand>
        <name>NADPH</name>
        <dbReference type="ChEBI" id="CHEBI:57783"/>
    </ligand>
</feature>
<feature type="domain" description="1-deoxy-D-xylulose 5-phosphate reductoisomerase C-terminal" evidence="15">
    <location>
        <begin position="175"/>
        <end position="268"/>
    </location>
</feature>
<dbReference type="NCBIfam" id="TIGR00243">
    <property type="entry name" value="Dxr"/>
    <property type="match status" value="1"/>
</dbReference>
<feature type="binding site" evidence="13">
    <location>
        <position position="251"/>
    </location>
    <ligand>
        <name>1-deoxy-D-xylulose 5-phosphate</name>
        <dbReference type="ChEBI" id="CHEBI:57792"/>
    </ligand>
</feature>
<keyword evidence="7 13" id="KW-0560">Oxidoreductase</keyword>
<dbReference type="EC" id="1.1.1.267" evidence="4 13"/>
<dbReference type="InterPro" id="IPR013512">
    <property type="entry name" value="DXP_reductoisomerase_N"/>
</dbReference>
<dbReference type="PIRSF" id="PIRSF006205">
    <property type="entry name" value="Dxp_reductismrs"/>
    <property type="match status" value="1"/>
</dbReference>
<dbReference type="GO" id="GO:0030145">
    <property type="term" value="F:manganese ion binding"/>
    <property type="evidence" value="ECO:0007669"/>
    <property type="project" value="TreeGrafter"/>
</dbReference>
<comment type="cofactor">
    <cofactor evidence="1">
        <name>Co(2+)</name>
        <dbReference type="ChEBI" id="CHEBI:48828"/>
    </cofactor>
</comment>
<dbReference type="Pfam" id="PF13288">
    <property type="entry name" value="DXPR_C"/>
    <property type="match status" value="1"/>
</dbReference>
<feature type="binding site" evidence="13">
    <location>
        <position position="153"/>
    </location>
    <ligand>
        <name>NADPH</name>
        <dbReference type="ChEBI" id="CHEBI:57783"/>
    </ligand>
</feature>
<reference evidence="18 21" key="2">
    <citation type="submission" date="2017-10" db="EMBL/GenBank/DDBJ databases">
        <title>Draft genome sequences of Aggregatibacter actinomycetemcomitans strains 310a and 310b.</title>
        <authorList>
            <person name="May A.C."/>
            <person name="Ohta H."/>
            <person name="Maeda H."/>
            <person name="Kokeguchi S."/>
            <person name="Cugini C."/>
        </authorList>
    </citation>
    <scope>NUCLEOTIDE SEQUENCE [LARGE SCALE GENOMIC DNA]</scope>
    <source>
        <strain evidence="18 21">310b</strain>
    </source>
</reference>
<dbReference type="RefSeq" id="WP_005540402.1">
    <property type="nucleotide sequence ID" value="NZ_CP012959.1"/>
</dbReference>
<evidence type="ECO:0000256" key="12">
    <source>
        <dbReference type="ARBA" id="ARBA00071224"/>
    </source>
</evidence>
<dbReference type="InterPro" id="IPR003821">
    <property type="entry name" value="DXP_reductoisomerase"/>
</dbReference>
<feature type="binding site" evidence="13">
    <location>
        <position position="155"/>
    </location>
    <ligand>
        <name>NADPH</name>
        <dbReference type="ChEBI" id="CHEBI:57783"/>
    </ligand>
</feature>
<feature type="domain" description="1-deoxy-D-xylulose 5-phosphate reductoisomerase N-terminal" evidence="14">
    <location>
        <begin position="33"/>
        <end position="161"/>
    </location>
</feature>
<sequence>MAYCVFSYTGTFILLPDKSAKCGQNFMQNKQKVVILGATGSIGNSTLSVIEHNPENYEAFALVGGSNAAAMFEKCLKFRPHFVALADESAAKILREKVAAHQLPTQVLAGQQAICELSAHPDADMVMAAIVGATGLLPTLSAVKAGKKVLLANKEALVTCGQIFIDAVKQYGARLLPVDSEHNAIFQALPPQAQQQIGFCPLADLGISKIVLTGSGGPFRYTALSEFDGITPEQAVAHPNWSMGKKISVDSATMMNKGLEYIEARWLFNASADEMEVIIHPQSIIHSMVRYIDGSVIAQMGNPDMRTPIAETMAYPHRTFSGVAPLDFYQLNGLTFLAPDYLRYPCLQLAIEAFAAGQYATTAMNAANEIAVQAFLDRQIKFTDIAKLNQAVVEQIAPQQIKQIDDVLDVDRAARECARKQLAHWSH</sequence>
<feature type="binding site" evidence="13">
    <location>
        <position position="65"/>
    </location>
    <ligand>
        <name>NADPH</name>
        <dbReference type="ChEBI" id="CHEBI:57783"/>
    </ligand>
</feature>
<accession>A0A5D0EM93</accession>
<dbReference type="HAMAP" id="MF_00183">
    <property type="entry name" value="DXP_reductoisom"/>
    <property type="match status" value="1"/>
</dbReference>
<dbReference type="FunFam" id="3.40.50.720:FF:000045">
    <property type="entry name" value="1-deoxy-D-xylulose 5-phosphate reductoisomerase"/>
    <property type="match status" value="1"/>
</dbReference>
<feature type="binding site" evidence="13">
    <location>
        <position position="42"/>
    </location>
    <ligand>
        <name>NADPH</name>
        <dbReference type="ChEBI" id="CHEBI:57783"/>
    </ligand>
</feature>
<evidence type="ECO:0000256" key="11">
    <source>
        <dbReference type="ARBA" id="ARBA00054845"/>
    </source>
</evidence>
<dbReference type="GO" id="GO:0051484">
    <property type="term" value="P:isopentenyl diphosphate biosynthetic process, methylerythritol 4-phosphate pathway involved in terpenoid biosynthetic process"/>
    <property type="evidence" value="ECO:0007669"/>
    <property type="project" value="UniProtKB-ARBA"/>
</dbReference>
<feature type="binding site" evidence="13">
    <location>
        <position position="67"/>
    </location>
    <ligand>
        <name>NADPH</name>
        <dbReference type="ChEBI" id="CHEBI:57783"/>
    </ligand>
</feature>
<feature type="binding site" evidence="13">
    <location>
        <position position="260"/>
    </location>
    <ligand>
        <name>Mn(2+)</name>
        <dbReference type="ChEBI" id="CHEBI:29035"/>
    </ligand>
</feature>
<comment type="pathway">
    <text evidence="2 13">Isoprenoid biosynthesis; isopentenyl diphosphate biosynthesis via DXP pathway; isopentenyl diphosphate from 1-deoxy-D-xylulose 5-phosphate: step 1/6.</text>
</comment>
<name>A0A5D0EM93_AGGAC</name>
<keyword evidence="8 13" id="KW-0464">Manganese</keyword>
<dbReference type="InterPro" id="IPR036169">
    <property type="entry name" value="DXPR_C_sf"/>
</dbReference>
<dbReference type="PANTHER" id="PTHR30525:SF0">
    <property type="entry name" value="1-DEOXY-D-XYLULOSE 5-PHOSPHATE REDUCTOISOMERASE, CHLOROPLASTIC"/>
    <property type="match status" value="1"/>
</dbReference>
<dbReference type="SMR" id="A0A5D0EM93"/>
<feature type="binding site" evidence="13">
    <location>
        <position position="181"/>
    </location>
    <ligand>
        <name>1-deoxy-D-xylulose 5-phosphate</name>
        <dbReference type="ChEBI" id="CHEBI:57792"/>
    </ligand>
</feature>
<dbReference type="PANTHER" id="PTHR30525">
    <property type="entry name" value="1-DEOXY-D-XYLULOSE 5-PHOSPHATE REDUCTOISOMERASE"/>
    <property type="match status" value="1"/>
</dbReference>
<evidence type="ECO:0000313" key="19">
    <source>
        <dbReference type="EMBL" id="TYA38587.1"/>
    </source>
</evidence>
<evidence type="ECO:0000259" key="16">
    <source>
        <dbReference type="Pfam" id="PF13288"/>
    </source>
</evidence>
<dbReference type="FunFam" id="1.10.1740.10:FF:000004">
    <property type="entry name" value="1-deoxy-D-xylulose 5-phosphate reductoisomerase"/>
    <property type="match status" value="1"/>
</dbReference>
<evidence type="ECO:0000256" key="10">
    <source>
        <dbReference type="ARBA" id="ARBA00048543"/>
    </source>
</evidence>
<evidence type="ECO:0000256" key="2">
    <source>
        <dbReference type="ARBA" id="ARBA00005094"/>
    </source>
</evidence>
<dbReference type="InterPro" id="IPR013644">
    <property type="entry name" value="DXP_reductoisomerase_C"/>
</dbReference>
<comment type="cofactor">
    <cofactor evidence="13">
        <name>Mg(2+)</name>
        <dbReference type="ChEBI" id="CHEBI:18420"/>
    </cofactor>
    <cofactor evidence="13">
        <name>Mn(2+)</name>
        <dbReference type="ChEBI" id="CHEBI:29035"/>
    </cofactor>
</comment>
<dbReference type="Gene3D" id="3.40.50.720">
    <property type="entry name" value="NAD(P)-binding Rossmann-like Domain"/>
    <property type="match status" value="1"/>
</dbReference>
<evidence type="ECO:0000256" key="5">
    <source>
        <dbReference type="ARBA" id="ARBA00022723"/>
    </source>
</evidence>
<feature type="binding site" evidence="13">
    <location>
        <position position="256"/>
    </location>
    <ligand>
        <name>1-deoxy-D-xylulose 5-phosphate</name>
        <dbReference type="ChEBI" id="CHEBI:57792"/>
    </ligand>
</feature>
<dbReference type="InterPro" id="IPR036291">
    <property type="entry name" value="NAD(P)-bd_dom_sf"/>
</dbReference>
<dbReference type="AlphaFoldDB" id="A0A5D0EM93"/>
<dbReference type="GO" id="GO:0030604">
    <property type="term" value="F:1-deoxy-D-xylulose-5-phosphate reductoisomerase activity"/>
    <property type="evidence" value="ECO:0007669"/>
    <property type="project" value="UniProtKB-UniRule"/>
</dbReference>
<keyword evidence="9 13" id="KW-0414">Isoprene biosynthesis</keyword>
<feature type="binding site" evidence="13">
    <location>
        <position position="180"/>
    </location>
    <ligand>
        <name>1-deoxy-D-xylulose 5-phosphate</name>
        <dbReference type="ChEBI" id="CHEBI:57792"/>
    </ligand>
</feature>
<comment type="catalytic activity">
    <reaction evidence="10">
        <text>2-C-methyl-D-erythritol 4-phosphate + NADP(+) = 1-deoxy-D-xylulose 5-phosphate + NADPH + H(+)</text>
        <dbReference type="Rhea" id="RHEA:13717"/>
        <dbReference type="ChEBI" id="CHEBI:15378"/>
        <dbReference type="ChEBI" id="CHEBI:57783"/>
        <dbReference type="ChEBI" id="CHEBI:57792"/>
        <dbReference type="ChEBI" id="CHEBI:58262"/>
        <dbReference type="ChEBI" id="CHEBI:58349"/>
        <dbReference type="EC" id="1.1.1.267"/>
    </reaction>
    <physiologicalReaction direction="right-to-left" evidence="10">
        <dbReference type="Rhea" id="RHEA:13719"/>
    </physiologicalReaction>
</comment>
<dbReference type="EMBL" id="PCGW01000019">
    <property type="protein sequence ID" value="PHO20003.1"/>
    <property type="molecule type" value="Genomic_DNA"/>
</dbReference>
<keyword evidence="13" id="KW-0460">Magnesium</keyword>
<dbReference type="Gene3D" id="1.10.1740.10">
    <property type="match status" value="1"/>
</dbReference>
<protein>
    <recommendedName>
        <fullName evidence="12 13">1-deoxy-D-xylulose 5-phosphate reductoisomerase</fullName>
        <shortName evidence="13">DXP reductoisomerase</shortName>
        <ecNumber evidence="4 13">1.1.1.267</ecNumber>
    </recommendedName>
    <alternativeName>
        <fullName evidence="13">1-deoxyxylulose-5-phosphate reductoisomerase</fullName>
    </alternativeName>
    <alternativeName>
        <fullName evidence="13">2-C-methyl-D-erythritol 4-phosphate synthase</fullName>
    </alternativeName>
</protein>
<dbReference type="Pfam" id="PF02670">
    <property type="entry name" value="DXP_reductoisom"/>
    <property type="match status" value="1"/>
</dbReference>
<evidence type="ECO:0000256" key="8">
    <source>
        <dbReference type="ARBA" id="ARBA00023211"/>
    </source>
</evidence>
<dbReference type="SUPFAM" id="SSF69055">
    <property type="entry name" value="1-deoxy-D-xylulose-5-phosphate reductoisomerase, C-terminal domain"/>
    <property type="match status" value="1"/>
</dbReference>
<comment type="caution">
    <text evidence="13">Lacks conserved residue(s) required for the propagation of feature annotation.</text>
</comment>
<feature type="binding site" evidence="13">
    <location>
        <position position="154"/>
    </location>
    <ligand>
        <name>1-deoxy-D-xylulose 5-phosphate</name>
        <dbReference type="ChEBI" id="CHEBI:57792"/>
    </ligand>
</feature>
<feature type="binding site" evidence="13">
    <location>
        <position position="260"/>
    </location>
    <ligand>
        <name>1-deoxy-D-xylulose 5-phosphate</name>
        <dbReference type="ChEBI" id="CHEBI:57792"/>
    </ligand>
</feature>
<evidence type="ECO:0000313" key="22">
    <source>
        <dbReference type="Proteomes" id="UP000323012"/>
    </source>
</evidence>
<feature type="domain" description="DXP reductoisomerase C-terminal" evidence="16">
    <location>
        <begin position="300"/>
        <end position="416"/>
    </location>
</feature>